<sequence>MRVNTHCKQKGELSVYRWSAINTVRLLVLFAALVCSIINTVFSICYWCTIRAINNVLIATALIKQSIRCLLELTDKFDNEKMKSIVYFFLLNLLVAVAYRNEQCQRRTDEQLIWDYDVRRSYRIGTYQEVEAEYGPANVTITCIGVDSLSKENNGAMWVTSGGIGYNFIKIKFRSKYSRGFHYRVYVYGKPYRHKL</sequence>
<proteinExistence type="predicted"/>
<dbReference type="Proteomes" id="UP001177670">
    <property type="component" value="Unassembled WGS sequence"/>
</dbReference>
<evidence type="ECO:0000256" key="1">
    <source>
        <dbReference type="SAM" id="Phobius"/>
    </source>
</evidence>
<dbReference type="Pfam" id="PF15868">
    <property type="entry name" value="MBF2"/>
    <property type="match status" value="1"/>
</dbReference>
<feature type="transmembrane region" description="Helical" evidence="1">
    <location>
        <begin position="85"/>
        <end position="101"/>
    </location>
</feature>
<evidence type="ECO:0000313" key="3">
    <source>
        <dbReference type="Proteomes" id="UP001177670"/>
    </source>
</evidence>
<keyword evidence="3" id="KW-1185">Reference proteome</keyword>
<keyword evidence="1" id="KW-1133">Transmembrane helix</keyword>
<dbReference type="InterPro" id="IPR031734">
    <property type="entry name" value="MBF2"/>
</dbReference>
<accession>A0AA40KQR8</accession>
<organism evidence="2 3">
    <name type="scientific">Melipona bicolor</name>
    <dbReference type="NCBI Taxonomy" id="60889"/>
    <lineage>
        <taxon>Eukaryota</taxon>
        <taxon>Metazoa</taxon>
        <taxon>Ecdysozoa</taxon>
        <taxon>Arthropoda</taxon>
        <taxon>Hexapoda</taxon>
        <taxon>Insecta</taxon>
        <taxon>Pterygota</taxon>
        <taxon>Neoptera</taxon>
        <taxon>Endopterygota</taxon>
        <taxon>Hymenoptera</taxon>
        <taxon>Apocrita</taxon>
        <taxon>Aculeata</taxon>
        <taxon>Apoidea</taxon>
        <taxon>Anthophila</taxon>
        <taxon>Apidae</taxon>
        <taxon>Melipona</taxon>
    </lineage>
</organism>
<protein>
    <submittedName>
        <fullName evidence="2">Uncharacterized protein</fullName>
    </submittedName>
</protein>
<feature type="transmembrane region" description="Helical" evidence="1">
    <location>
        <begin position="26"/>
        <end position="48"/>
    </location>
</feature>
<reference evidence="2" key="1">
    <citation type="submission" date="2021-10" db="EMBL/GenBank/DDBJ databases">
        <title>Melipona bicolor Genome sequencing and assembly.</title>
        <authorList>
            <person name="Araujo N.S."/>
            <person name="Arias M.C."/>
        </authorList>
    </citation>
    <scope>NUCLEOTIDE SEQUENCE</scope>
    <source>
        <strain evidence="2">USP_2M_L1-L4_2017</strain>
        <tissue evidence="2">Whole body</tissue>
    </source>
</reference>
<evidence type="ECO:0000313" key="2">
    <source>
        <dbReference type="EMBL" id="KAK1129311.1"/>
    </source>
</evidence>
<comment type="caution">
    <text evidence="2">The sequence shown here is derived from an EMBL/GenBank/DDBJ whole genome shotgun (WGS) entry which is preliminary data.</text>
</comment>
<dbReference type="EMBL" id="JAHYIQ010000009">
    <property type="protein sequence ID" value="KAK1129311.1"/>
    <property type="molecule type" value="Genomic_DNA"/>
</dbReference>
<gene>
    <name evidence="2" type="ORF">K0M31_020437</name>
</gene>
<name>A0AA40KQR8_9HYME</name>
<keyword evidence="1" id="KW-0472">Membrane</keyword>
<keyword evidence="1" id="KW-0812">Transmembrane</keyword>
<dbReference type="AlphaFoldDB" id="A0AA40KQR8"/>